<protein>
    <submittedName>
        <fullName evidence="4">Uncharacterized protein</fullName>
    </submittedName>
</protein>
<evidence type="ECO:0000313" key="4">
    <source>
        <dbReference type="EMBL" id="KAE8134236.1"/>
    </source>
</evidence>
<dbReference type="InterPro" id="IPR041667">
    <property type="entry name" value="Cupin_8"/>
</dbReference>
<dbReference type="GeneID" id="43636078"/>
<accession>A0A5N6SHS3</accession>
<reference evidence="4 5" key="1">
    <citation type="submission" date="2019-04" db="EMBL/GenBank/DDBJ databases">
        <title>Friends and foes A comparative genomics study of 23 Aspergillus species from section Flavi.</title>
        <authorList>
            <consortium name="DOE Joint Genome Institute"/>
            <person name="Kjaerbolling I."/>
            <person name="Vesth T."/>
            <person name="Frisvad J.C."/>
            <person name="Nybo J.L."/>
            <person name="Theobald S."/>
            <person name="Kildgaard S."/>
            <person name="Isbrandt T."/>
            <person name="Kuo A."/>
            <person name="Sato A."/>
            <person name="Lyhne E.K."/>
            <person name="Kogle M.E."/>
            <person name="Wiebenga A."/>
            <person name="Kun R.S."/>
            <person name="Lubbers R.J."/>
            <person name="Makela M.R."/>
            <person name="Barry K."/>
            <person name="Chovatia M."/>
            <person name="Clum A."/>
            <person name="Daum C."/>
            <person name="Haridas S."/>
            <person name="He G."/>
            <person name="LaButti K."/>
            <person name="Lipzen A."/>
            <person name="Mondo S."/>
            <person name="Riley R."/>
            <person name="Salamov A."/>
            <person name="Simmons B.A."/>
            <person name="Magnuson J.K."/>
            <person name="Henrissat B."/>
            <person name="Mortensen U.H."/>
            <person name="Larsen T.O."/>
            <person name="Devries R.P."/>
            <person name="Grigoriev I.V."/>
            <person name="Machida M."/>
            <person name="Baker S.E."/>
            <person name="Andersen M.R."/>
        </authorList>
    </citation>
    <scope>NUCLEOTIDE SEQUENCE [LARGE SCALE GENOMIC DNA]</scope>
    <source>
        <strain evidence="4 5">CBS 117625</strain>
    </source>
</reference>
<dbReference type="Gene3D" id="2.60.120.650">
    <property type="entry name" value="Cupin"/>
    <property type="match status" value="1"/>
</dbReference>
<dbReference type="RefSeq" id="XP_031910299.1">
    <property type="nucleotide sequence ID" value="XM_032051868.1"/>
</dbReference>
<evidence type="ECO:0000256" key="1">
    <source>
        <dbReference type="SAM" id="MobiDB-lite"/>
    </source>
</evidence>
<dbReference type="Pfam" id="PF12937">
    <property type="entry name" value="F-box-like"/>
    <property type="match status" value="1"/>
</dbReference>
<evidence type="ECO:0000259" key="3">
    <source>
        <dbReference type="PROSITE" id="PS51184"/>
    </source>
</evidence>
<dbReference type="PANTHER" id="PTHR12480:SF21">
    <property type="entry name" value="JMJC DOMAIN-CONTAINING PROTEIN 8"/>
    <property type="match status" value="1"/>
</dbReference>
<dbReference type="InterPro" id="IPR036047">
    <property type="entry name" value="F-box-like_dom_sf"/>
</dbReference>
<dbReference type="GO" id="GO:0005634">
    <property type="term" value="C:nucleus"/>
    <property type="evidence" value="ECO:0007669"/>
    <property type="project" value="TreeGrafter"/>
</dbReference>
<dbReference type="SMART" id="SM00256">
    <property type="entry name" value="FBOX"/>
    <property type="match status" value="1"/>
</dbReference>
<organism evidence="4 5">
    <name type="scientific">Aspergillus pseudotamarii</name>
    <dbReference type="NCBI Taxonomy" id="132259"/>
    <lineage>
        <taxon>Eukaryota</taxon>
        <taxon>Fungi</taxon>
        <taxon>Dikarya</taxon>
        <taxon>Ascomycota</taxon>
        <taxon>Pezizomycotina</taxon>
        <taxon>Eurotiomycetes</taxon>
        <taxon>Eurotiomycetidae</taxon>
        <taxon>Eurotiales</taxon>
        <taxon>Aspergillaceae</taxon>
        <taxon>Aspergillus</taxon>
        <taxon>Aspergillus subgen. Circumdati</taxon>
    </lineage>
</organism>
<dbReference type="PROSITE" id="PS51184">
    <property type="entry name" value="JMJC"/>
    <property type="match status" value="1"/>
</dbReference>
<dbReference type="InterPro" id="IPR003347">
    <property type="entry name" value="JmjC_dom"/>
</dbReference>
<dbReference type="InterPro" id="IPR050910">
    <property type="entry name" value="JMJD6_ArgDemeth/LysHydrox"/>
</dbReference>
<dbReference type="OrthoDB" id="424465at2759"/>
<dbReference type="PROSITE" id="PS50181">
    <property type="entry name" value="FBOX"/>
    <property type="match status" value="1"/>
</dbReference>
<sequence length="488" mass="54836">MPDIASLDNHDLVGHDAIPGHPLGVKPSGNALLAHENLRATIGTFNLLPDELILILLEFIDGRSLLRIGQTCKAFYAFTRAEDFWKSLFIGSPPASFTWQGTWRSTFLNIPPSKAAILDCSTLYSDALHRPFYCAHIILDPYVTNIPSRNQIARLPNLSPEEFHEKWSDTPFILTEPVKEWPAYQNWTVESLLSKYADTVFRAEAVDWPLRTYVEYLKNNSDESPLYLFDRAFVSKMDLKVGQPDEEPDATYWPPPCFGEDFFSVLGNDRPDRQWLIIGPERSGSTFHKDPNATSAWNAVVRGSKYWIMFPSSSKLPPPPGVYVSEDQSEVTSPLSIAEWLLGFHAEARRTPGCIEGICQEGEILHVPSGWWHLVVNIEPAIAITQNFIPRAHLSAALDFLSNKADQISGFRKDVDNPYEQFVNKMRQAHPDLLEQSLDELKKKTEGKKRKWDEIVHGKSEQDGAGDSSEAGGFSFGFGDDGSDVEVP</sequence>
<dbReference type="GO" id="GO:0000987">
    <property type="term" value="F:cis-regulatory region sequence-specific DNA binding"/>
    <property type="evidence" value="ECO:0007669"/>
    <property type="project" value="TreeGrafter"/>
</dbReference>
<feature type="compositionally biased region" description="Basic and acidic residues" evidence="1">
    <location>
        <begin position="451"/>
        <end position="462"/>
    </location>
</feature>
<dbReference type="AlphaFoldDB" id="A0A5N6SHS3"/>
<dbReference type="Proteomes" id="UP000325672">
    <property type="component" value="Unassembled WGS sequence"/>
</dbReference>
<proteinExistence type="predicted"/>
<feature type="compositionally biased region" description="Low complexity" evidence="1">
    <location>
        <begin position="463"/>
        <end position="473"/>
    </location>
</feature>
<dbReference type="InterPro" id="IPR001810">
    <property type="entry name" value="F-box_dom"/>
</dbReference>
<evidence type="ECO:0000259" key="2">
    <source>
        <dbReference type="PROSITE" id="PS50181"/>
    </source>
</evidence>
<dbReference type="PANTHER" id="PTHR12480">
    <property type="entry name" value="ARGININE DEMETHYLASE AND LYSYL-HYDROXYLASE JMJD"/>
    <property type="match status" value="1"/>
</dbReference>
<dbReference type="SUPFAM" id="SSF51197">
    <property type="entry name" value="Clavaminate synthase-like"/>
    <property type="match status" value="1"/>
</dbReference>
<feature type="domain" description="JmjC" evidence="3">
    <location>
        <begin position="243"/>
        <end position="405"/>
    </location>
</feature>
<dbReference type="Gene3D" id="1.20.1280.50">
    <property type="match status" value="1"/>
</dbReference>
<evidence type="ECO:0000313" key="5">
    <source>
        <dbReference type="Proteomes" id="UP000325672"/>
    </source>
</evidence>
<feature type="domain" description="F-box" evidence="2">
    <location>
        <begin position="42"/>
        <end position="88"/>
    </location>
</feature>
<keyword evidence="5" id="KW-1185">Reference proteome</keyword>
<gene>
    <name evidence="4" type="ORF">BDV38DRAFT_165926</name>
</gene>
<name>A0A5N6SHS3_ASPPS</name>
<dbReference type="Pfam" id="PF13621">
    <property type="entry name" value="Cupin_8"/>
    <property type="match status" value="1"/>
</dbReference>
<feature type="region of interest" description="Disordered" evidence="1">
    <location>
        <begin position="445"/>
        <end position="488"/>
    </location>
</feature>
<dbReference type="SUPFAM" id="SSF81383">
    <property type="entry name" value="F-box domain"/>
    <property type="match status" value="1"/>
</dbReference>
<dbReference type="EMBL" id="ML743606">
    <property type="protein sequence ID" value="KAE8134236.1"/>
    <property type="molecule type" value="Genomic_DNA"/>
</dbReference>
<dbReference type="SMART" id="SM00558">
    <property type="entry name" value="JmjC"/>
    <property type="match status" value="1"/>
</dbReference>